<gene>
    <name evidence="2" type="primary">PTH2_2</name>
    <name evidence="2" type="ORF">IWQ60_003228</name>
</gene>
<feature type="compositionally biased region" description="Polar residues" evidence="1">
    <location>
        <begin position="92"/>
        <end position="103"/>
    </location>
</feature>
<name>A0A9W8AI69_9FUNG</name>
<feature type="region of interest" description="Disordered" evidence="1">
    <location>
        <begin position="83"/>
        <end position="131"/>
    </location>
</feature>
<evidence type="ECO:0000313" key="3">
    <source>
        <dbReference type="Proteomes" id="UP001150569"/>
    </source>
</evidence>
<evidence type="ECO:0000256" key="1">
    <source>
        <dbReference type="SAM" id="MobiDB-lite"/>
    </source>
</evidence>
<dbReference type="GO" id="GO:0003677">
    <property type="term" value="F:DNA binding"/>
    <property type="evidence" value="ECO:0007669"/>
    <property type="project" value="TreeGrafter"/>
</dbReference>
<reference evidence="2" key="1">
    <citation type="submission" date="2022-07" db="EMBL/GenBank/DDBJ databases">
        <title>Phylogenomic reconstructions and comparative analyses of Kickxellomycotina fungi.</title>
        <authorList>
            <person name="Reynolds N.K."/>
            <person name="Stajich J.E."/>
            <person name="Barry K."/>
            <person name="Grigoriev I.V."/>
            <person name="Crous P."/>
            <person name="Smith M.E."/>
        </authorList>
    </citation>
    <scope>NUCLEOTIDE SEQUENCE</scope>
    <source>
        <strain evidence="2">RSA 861</strain>
    </source>
</reference>
<dbReference type="PANTHER" id="PTHR28027:SF1">
    <property type="entry name" value="CAMP INDEPENDENT REGULATORY PROTEIN (AFU_ORTHOLOGUE AFUA_3G09640)"/>
    <property type="match status" value="1"/>
</dbReference>
<proteinExistence type="predicted"/>
<protein>
    <submittedName>
        <fullName evidence="2">Gluconate transport-inducing protein</fullName>
    </submittedName>
</protein>
<dbReference type="OrthoDB" id="5572844at2759"/>
<feature type="region of interest" description="Disordered" evidence="1">
    <location>
        <begin position="375"/>
        <end position="398"/>
    </location>
</feature>
<keyword evidence="3" id="KW-1185">Reference proteome</keyword>
<comment type="caution">
    <text evidence="2">The sequence shown here is derived from an EMBL/GenBank/DDBJ whole genome shotgun (WGS) entry which is preliminary data.</text>
</comment>
<evidence type="ECO:0000313" key="2">
    <source>
        <dbReference type="EMBL" id="KAJ1927075.1"/>
    </source>
</evidence>
<dbReference type="InterPro" id="IPR018608">
    <property type="entry name" value="Gti1/Pac2"/>
</dbReference>
<dbReference type="AlphaFoldDB" id="A0A9W8AI69"/>
<dbReference type="EMBL" id="JANBPT010000135">
    <property type="protein sequence ID" value="KAJ1927075.1"/>
    <property type="molecule type" value="Genomic_DNA"/>
</dbReference>
<dbReference type="Pfam" id="PF09729">
    <property type="entry name" value="Gti1_Pac2"/>
    <property type="match status" value="1"/>
</dbReference>
<dbReference type="Proteomes" id="UP001150569">
    <property type="component" value="Unassembled WGS sequence"/>
</dbReference>
<dbReference type="PANTHER" id="PTHR28027">
    <property type="entry name" value="TRANSCRIPTIONAL REGULATOR MIT1"/>
    <property type="match status" value="1"/>
</dbReference>
<feature type="compositionally biased region" description="Pro residues" evidence="1">
    <location>
        <begin position="108"/>
        <end position="118"/>
    </location>
</feature>
<organism evidence="2 3">
    <name type="scientific">Tieghemiomyces parasiticus</name>
    <dbReference type="NCBI Taxonomy" id="78921"/>
    <lineage>
        <taxon>Eukaryota</taxon>
        <taxon>Fungi</taxon>
        <taxon>Fungi incertae sedis</taxon>
        <taxon>Zoopagomycota</taxon>
        <taxon>Kickxellomycotina</taxon>
        <taxon>Dimargaritomycetes</taxon>
        <taxon>Dimargaritales</taxon>
        <taxon>Dimargaritaceae</taxon>
        <taxon>Tieghemiomyces</taxon>
    </lineage>
</organism>
<sequence>MLESYTGYIETGHDALLLFEACRCGILNRVQRRLGEKERNSIRSGSIFVWDEEESGMKRWTDGKSWSASRVLGCFLTYQETEARRRSGAKPSPSSTLSTSGVHSDSIPPHPKASPSPPIADLASPGASSSTSSHLVKESGLIKKALSLTTVDNHKLHLICYYNKADVLSRSLTTPTHDPRLAGLVIPYGYYPDMAPEFSNSSEATFYSPAYVPGESQLPAYLTGHSPPYRPHYGYPALPYTSSVSFGPPAVDNSHDAPSSSFPFTRPSPYELSVPSGPAYRAVPASAPAYGPPTCISSDLSPHLPVYEIYQPSKMAATDVAVAHRGRPRSSTVLTKRSDGAVTTQALLGTSEPRTPRVPHQLPPLISSKRLFDAVAGEPSRRPKMEPLPPPSSLFDTAHLSTSLEPTSPAYSEDRRQLDALRSVLTL</sequence>
<accession>A0A9W8AI69</accession>